<proteinExistence type="predicted"/>
<comment type="caution">
    <text evidence="3">The sequence shown here is derived from an EMBL/GenBank/DDBJ whole genome shotgun (WGS) entry which is preliminary data.</text>
</comment>
<reference evidence="3 4" key="1">
    <citation type="journal article" date="2019" name="Int. J. Syst. Evol. Microbiol.">
        <title>The Global Catalogue of Microorganisms (GCM) 10K type strain sequencing project: providing services to taxonomists for standard genome sequencing and annotation.</title>
        <authorList>
            <consortium name="The Broad Institute Genomics Platform"/>
            <consortium name="The Broad Institute Genome Sequencing Center for Infectious Disease"/>
            <person name="Wu L."/>
            <person name="Ma J."/>
        </authorList>
    </citation>
    <scope>NUCLEOTIDE SEQUENCE [LARGE SCALE GENOMIC DNA]</scope>
    <source>
        <strain evidence="3 4">CGMCC 1.12237</strain>
    </source>
</reference>
<keyword evidence="3" id="KW-0808">Transferase</keyword>
<feature type="domain" description="Glycosyltransferase subfamily 4-like N-terminal" evidence="2">
    <location>
        <begin position="15"/>
        <end position="182"/>
    </location>
</feature>
<gene>
    <name evidence="3" type="ORF">ACFPJ5_07935</name>
</gene>
<sequence>MHVLFVTTRYPPHTGGVERHVAELAEGLVARGHEATVLTADARTADAPRRQRRRGVRVRRLRGLAPGGAFHVAPALLGAVRNASADLVHAHNYHSLPVLFAALGTHAPGFGSDTPLVVTPHYHGASASDLRDRLLSGYRLAGGWALRRAERVIAVSDWERARLADDFGVRATVIPNGLDTERFADAEAPSPDDATHPAGGRPYVLSVGRLAEYKGVQHVIRALSNLDYDLVVAGAGDYADDLRAVARETDVSDRVHFLGYVPDDELPTLYAGASAFVTCSGFEAYGMTVAEALALGTPCVVRRAGALVDWIDRDDCVGVGTESGVSPDEVADAVREAVVLDAPSEPLPTWDEVVDATETLYRAVLGSA</sequence>
<dbReference type="Gene3D" id="3.40.50.2000">
    <property type="entry name" value="Glycogen Phosphorylase B"/>
    <property type="match status" value="2"/>
</dbReference>
<evidence type="ECO:0000259" key="2">
    <source>
        <dbReference type="Pfam" id="PF13439"/>
    </source>
</evidence>
<evidence type="ECO:0000259" key="1">
    <source>
        <dbReference type="Pfam" id="PF00534"/>
    </source>
</evidence>
<dbReference type="InterPro" id="IPR050194">
    <property type="entry name" value="Glycosyltransferase_grp1"/>
</dbReference>
<dbReference type="CDD" id="cd03801">
    <property type="entry name" value="GT4_PimA-like"/>
    <property type="match status" value="1"/>
</dbReference>
<dbReference type="RefSeq" id="WP_227227798.1">
    <property type="nucleotide sequence ID" value="NZ_JAJCVJ010000001.1"/>
</dbReference>
<dbReference type="SUPFAM" id="SSF53756">
    <property type="entry name" value="UDP-Glycosyltransferase/glycogen phosphorylase"/>
    <property type="match status" value="1"/>
</dbReference>
<organism evidence="3 4">
    <name type="scientific">Salinirubrum litoreum</name>
    <dbReference type="NCBI Taxonomy" id="1126234"/>
    <lineage>
        <taxon>Archaea</taxon>
        <taxon>Methanobacteriati</taxon>
        <taxon>Methanobacteriota</taxon>
        <taxon>Stenosarchaea group</taxon>
        <taxon>Halobacteria</taxon>
        <taxon>Halobacteriales</taxon>
        <taxon>Haloferacaceae</taxon>
        <taxon>Salinirubrum</taxon>
    </lineage>
</organism>
<dbReference type="Proteomes" id="UP001596201">
    <property type="component" value="Unassembled WGS sequence"/>
</dbReference>
<feature type="domain" description="Glycosyl transferase family 1" evidence="1">
    <location>
        <begin position="198"/>
        <end position="337"/>
    </location>
</feature>
<dbReference type="InterPro" id="IPR028098">
    <property type="entry name" value="Glyco_trans_4-like_N"/>
</dbReference>
<keyword evidence="3" id="KW-0328">Glycosyltransferase</keyword>
<keyword evidence="4" id="KW-1185">Reference proteome</keyword>
<dbReference type="PANTHER" id="PTHR45947">
    <property type="entry name" value="SULFOQUINOVOSYL TRANSFERASE SQD2"/>
    <property type="match status" value="1"/>
</dbReference>
<dbReference type="Pfam" id="PF13439">
    <property type="entry name" value="Glyco_transf_4"/>
    <property type="match status" value="1"/>
</dbReference>
<accession>A0ABD5RA13</accession>
<protein>
    <submittedName>
        <fullName evidence="3">Glycosyltransferase family 4 protein</fullName>
        <ecNumber evidence="3">2.4.-.-</ecNumber>
    </submittedName>
</protein>
<evidence type="ECO:0000313" key="4">
    <source>
        <dbReference type="Proteomes" id="UP001596201"/>
    </source>
</evidence>
<dbReference type="EC" id="2.4.-.-" evidence="3"/>
<dbReference type="Pfam" id="PF00534">
    <property type="entry name" value="Glycos_transf_1"/>
    <property type="match status" value="1"/>
</dbReference>
<evidence type="ECO:0000313" key="3">
    <source>
        <dbReference type="EMBL" id="MFC5366868.1"/>
    </source>
</evidence>
<dbReference type="AlphaFoldDB" id="A0ABD5RA13"/>
<dbReference type="InterPro" id="IPR001296">
    <property type="entry name" value="Glyco_trans_1"/>
</dbReference>
<dbReference type="EMBL" id="JBHSKX010000001">
    <property type="protein sequence ID" value="MFC5366868.1"/>
    <property type="molecule type" value="Genomic_DNA"/>
</dbReference>
<dbReference type="GO" id="GO:0016757">
    <property type="term" value="F:glycosyltransferase activity"/>
    <property type="evidence" value="ECO:0007669"/>
    <property type="project" value="UniProtKB-KW"/>
</dbReference>
<dbReference type="PANTHER" id="PTHR45947:SF3">
    <property type="entry name" value="SULFOQUINOVOSYL TRANSFERASE SQD2"/>
    <property type="match status" value="1"/>
</dbReference>
<name>A0ABD5RA13_9EURY</name>